<keyword evidence="2" id="KW-0812">Transmembrane</keyword>
<evidence type="ECO:0000256" key="1">
    <source>
        <dbReference type="SAM" id="MobiDB-lite"/>
    </source>
</evidence>
<dbReference type="RefSeq" id="WP_101933864.1">
    <property type="nucleotide sequence ID" value="NZ_CP018622.1"/>
</dbReference>
<evidence type="ECO:0000313" key="4">
    <source>
        <dbReference type="Proteomes" id="UP000234237"/>
    </source>
</evidence>
<dbReference type="AlphaFoldDB" id="A0A2K9J2S8"/>
<evidence type="ECO:0008006" key="5">
    <source>
        <dbReference type="Google" id="ProtNLM"/>
    </source>
</evidence>
<reference evidence="4" key="1">
    <citation type="submission" date="2016-11" db="EMBL/GenBank/DDBJ databases">
        <title>Complete genome sequence of Virgibacillus pantothenticus 21D, a halophilic bacterium isolated from the deep hypersaline anoxic basin Discovery in the Mediterranean Sea.</title>
        <authorList>
            <person name="Zeaiter Z."/>
            <person name="Booth J.M."/>
            <person name="Prosdocimi E.M."/>
            <person name="Mapelli F."/>
            <person name="Fusi M."/>
            <person name="Daffonchio D."/>
            <person name="Borin S."/>
            <person name="Crotti E."/>
        </authorList>
    </citation>
    <scope>NUCLEOTIDE SEQUENCE [LARGE SCALE GENOMIC DNA]</scope>
    <source>
        <strain evidence="4">21D</strain>
    </source>
</reference>
<protein>
    <recommendedName>
        <fullName evidence="5">DUF4190 domain-containing protein</fullName>
    </recommendedName>
</protein>
<dbReference type="EMBL" id="CP018622">
    <property type="protein sequence ID" value="AUJ26252.1"/>
    <property type="molecule type" value="Genomic_DNA"/>
</dbReference>
<dbReference type="Proteomes" id="UP000234237">
    <property type="component" value="Chromosome"/>
</dbReference>
<feature type="region of interest" description="Disordered" evidence="1">
    <location>
        <begin position="1"/>
        <end position="41"/>
    </location>
</feature>
<evidence type="ECO:0000313" key="3">
    <source>
        <dbReference type="EMBL" id="AUJ26252.1"/>
    </source>
</evidence>
<keyword evidence="2" id="KW-1133">Transmembrane helix</keyword>
<name>A0A2K9J2S8_9BACI</name>
<keyword evidence="2" id="KW-0472">Membrane</keyword>
<evidence type="ECO:0000256" key="2">
    <source>
        <dbReference type="SAM" id="Phobius"/>
    </source>
</evidence>
<dbReference type="PANTHER" id="PTHR40040">
    <property type="entry name" value="SMALL HYDROPHOBIC PROTEIN-RELATED"/>
    <property type="match status" value="1"/>
</dbReference>
<accession>A0A2K9J2S8</accession>
<sequence length="126" mass="13682">MDQYPNRGMKDVEEPPNYGEQRKNQDFVGIEPDSSRDEEFAAEMTADDADDADTELAGDMDENTTFGWVGIALSIISFFIWPIIFGVAGIVLGFMSRSRGADALGNIAIAAGAVSILITLFILPFV</sequence>
<dbReference type="PANTHER" id="PTHR40040:SF1">
    <property type="entry name" value="MEMBRANE PROTEIN"/>
    <property type="match status" value="1"/>
</dbReference>
<feature type="transmembrane region" description="Helical" evidence="2">
    <location>
        <begin position="104"/>
        <end position="125"/>
    </location>
</feature>
<dbReference type="KEGG" id="vpn:A21D_03212"/>
<gene>
    <name evidence="3" type="ORF">A21D_03212</name>
</gene>
<proteinExistence type="predicted"/>
<dbReference type="STRING" id="302167.GCA_900166595_02099"/>
<organism evidence="3 4">
    <name type="scientific">Virgibacillus dokdonensis</name>
    <dbReference type="NCBI Taxonomy" id="302167"/>
    <lineage>
        <taxon>Bacteria</taxon>
        <taxon>Bacillati</taxon>
        <taxon>Bacillota</taxon>
        <taxon>Bacilli</taxon>
        <taxon>Bacillales</taxon>
        <taxon>Bacillaceae</taxon>
        <taxon>Virgibacillus</taxon>
    </lineage>
</organism>
<feature type="transmembrane region" description="Helical" evidence="2">
    <location>
        <begin position="66"/>
        <end position="92"/>
    </location>
</feature>
<dbReference type="InterPro" id="IPR055338">
    <property type="entry name" value="YqfX-like"/>
</dbReference>